<evidence type="ECO:0000313" key="5">
    <source>
        <dbReference type="EMBL" id="OOC62822.1"/>
    </source>
</evidence>
<dbReference type="EMBL" id="CP016809">
    <property type="protein sequence ID" value="ANY75015.1"/>
    <property type="molecule type" value="Genomic_DNA"/>
</dbReference>
<dbReference type="GO" id="GO:0003700">
    <property type="term" value="F:DNA-binding transcription factor activity"/>
    <property type="evidence" value="ECO:0007669"/>
    <property type="project" value="TreeGrafter"/>
</dbReference>
<dbReference type="EMBL" id="MRVI01000001">
    <property type="protein sequence ID" value="OOC62822.1"/>
    <property type="molecule type" value="Genomic_DNA"/>
</dbReference>
<evidence type="ECO:0000313" key="6">
    <source>
        <dbReference type="Proteomes" id="UP000189059"/>
    </source>
</evidence>
<protein>
    <submittedName>
        <fullName evidence="4">TetR family transcriptional regulator</fullName>
    </submittedName>
</protein>
<evidence type="ECO:0000259" key="3">
    <source>
        <dbReference type="PROSITE" id="PS50977"/>
    </source>
</evidence>
<dbReference type="SUPFAM" id="SSF46689">
    <property type="entry name" value="Homeodomain-like"/>
    <property type="match status" value="1"/>
</dbReference>
<evidence type="ECO:0000313" key="4">
    <source>
        <dbReference type="EMBL" id="ANY75015.1"/>
    </source>
</evidence>
<dbReference type="OrthoDB" id="9780939at2"/>
<keyword evidence="1 2" id="KW-0238">DNA-binding</keyword>
<proteinExistence type="predicted"/>
<evidence type="ECO:0000256" key="2">
    <source>
        <dbReference type="PROSITE-ProRule" id="PRU00335"/>
    </source>
</evidence>
<dbReference type="Gene3D" id="1.10.357.10">
    <property type="entry name" value="Tetracycline Repressor, domain 2"/>
    <property type="match status" value="1"/>
</dbReference>
<dbReference type="PROSITE" id="PS01081">
    <property type="entry name" value="HTH_TETR_1"/>
    <property type="match status" value="1"/>
</dbReference>
<reference evidence="5 6" key="2">
    <citation type="submission" date="2016-12" db="EMBL/GenBank/DDBJ databases">
        <title>Genome sequencing and description of Paenibacillus sp. nov. from high altitude lake in the Indian Trans- Himalayas.</title>
        <authorList>
            <person name="Kiran S."/>
            <person name="Swarnkar M.K."/>
            <person name="Rana A."/>
            <person name="Tewari R."/>
            <person name="Gulati A."/>
        </authorList>
    </citation>
    <scope>NUCLEOTIDE SEQUENCE [LARGE SCALE GENOMIC DNA]</scope>
    <source>
        <strain evidence="5 6">IHBB 9951</strain>
    </source>
</reference>
<dbReference type="InterPro" id="IPR009057">
    <property type="entry name" value="Homeodomain-like_sf"/>
</dbReference>
<dbReference type="RefSeq" id="WP_077567585.1">
    <property type="nucleotide sequence ID" value="NZ_CP016809.1"/>
</dbReference>
<dbReference type="InterPro" id="IPR050109">
    <property type="entry name" value="HTH-type_TetR-like_transc_reg"/>
</dbReference>
<dbReference type="GO" id="GO:0000976">
    <property type="term" value="F:transcription cis-regulatory region binding"/>
    <property type="evidence" value="ECO:0007669"/>
    <property type="project" value="TreeGrafter"/>
</dbReference>
<evidence type="ECO:0000256" key="1">
    <source>
        <dbReference type="ARBA" id="ARBA00023125"/>
    </source>
</evidence>
<dbReference type="PANTHER" id="PTHR30055:SF226">
    <property type="entry name" value="HTH-TYPE TRANSCRIPTIONAL REGULATOR PKSA"/>
    <property type="match status" value="1"/>
</dbReference>
<accession>A0A1B2E4W4</accession>
<dbReference type="PROSITE" id="PS50977">
    <property type="entry name" value="HTH_TETR_2"/>
    <property type="match status" value="1"/>
</dbReference>
<dbReference type="PRINTS" id="PR00455">
    <property type="entry name" value="HTHTETR"/>
</dbReference>
<gene>
    <name evidence="5" type="ORF">BBD40_13685</name>
    <name evidence="4" type="ORF">BBD41_21960</name>
</gene>
<keyword evidence="6" id="KW-1185">Reference proteome</keyword>
<dbReference type="InterPro" id="IPR001647">
    <property type="entry name" value="HTH_TetR"/>
</dbReference>
<feature type="DNA-binding region" description="H-T-H motif" evidence="2">
    <location>
        <begin position="30"/>
        <end position="49"/>
    </location>
</feature>
<reference evidence="4" key="1">
    <citation type="submission" date="2016-08" db="EMBL/GenBank/DDBJ databases">
        <title>Complete Genome Seqeunce of Paenibacillus sp. nov. IHBB 9852 from high altitute lake of Indian trans-Himalayas.</title>
        <authorList>
            <person name="Kiran S."/>
            <person name="Swarnkar M.K."/>
            <person name="Rana A."/>
            <person name="Tewari R."/>
            <person name="Gulati A."/>
        </authorList>
    </citation>
    <scope>NUCLEOTIDE SEQUENCE [LARGE SCALE GENOMIC DNA]</scope>
    <source>
        <strain evidence="4">IHBB 9852</strain>
    </source>
</reference>
<dbReference type="PANTHER" id="PTHR30055">
    <property type="entry name" value="HTH-TYPE TRANSCRIPTIONAL REGULATOR RUTR"/>
    <property type="match status" value="1"/>
</dbReference>
<organism evidence="4">
    <name type="scientific">Paenibacillus ihbetae</name>
    <dbReference type="NCBI Taxonomy" id="1870820"/>
    <lineage>
        <taxon>Bacteria</taxon>
        <taxon>Bacillati</taxon>
        <taxon>Bacillota</taxon>
        <taxon>Bacilli</taxon>
        <taxon>Bacillales</taxon>
        <taxon>Paenibacillaceae</taxon>
        <taxon>Paenibacillus</taxon>
    </lineage>
</organism>
<sequence length="196" mass="21960">MPTSKANAKKERILQSALNLFSRQGYHATTTKEIAAESGVAEGLIFYHFGDKRKLLLDIVRNFSFIPQVQADANALAELSTEEALVRYGMKYLEFLKLNQEYIMLIWSPEFVNDAEVSAEVARLIGGFGTAGRSVLKRPGASGPPQEFTVQVAMMMITSSILVYFMLHSRFGEGFMPLGGEAYVRELVRLLMHEWS</sequence>
<dbReference type="AlphaFoldDB" id="A0A1B2E4W4"/>
<dbReference type="InterPro" id="IPR023772">
    <property type="entry name" value="DNA-bd_HTH_TetR-type_CS"/>
</dbReference>
<dbReference type="KEGG" id="pib:BBD41_21960"/>
<dbReference type="Pfam" id="PF00440">
    <property type="entry name" value="TetR_N"/>
    <property type="match status" value="1"/>
</dbReference>
<dbReference type="Proteomes" id="UP000189059">
    <property type="component" value="Unassembled WGS sequence"/>
</dbReference>
<feature type="domain" description="HTH tetR-type" evidence="3">
    <location>
        <begin position="7"/>
        <end position="67"/>
    </location>
</feature>
<name>A0A1B2E4W4_9BACL</name>